<evidence type="ECO:0000259" key="7">
    <source>
        <dbReference type="Pfam" id="PF08240"/>
    </source>
</evidence>
<dbReference type="AlphaFoldDB" id="A0A934RWK9"/>
<evidence type="ECO:0000256" key="4">
    <source>
        <dbReference type="ARBA" id="ARBA00022833"/>
    </source>
</evidence>
<dbReference type="PANTHER" id="PTHR43161">
    <property type="entry name" value="SORBITOL DEHYDROGENASE"/>
    <property type="match status" value="1"/>
</dbReference>
<name>A0A934RWK9_9BACT</name>
<dbReference type="GO" id="GO:0016491">
    <property type="term" value="F:oxidoreductase activity"/>
    <property type="evidence" value="ECO:0007669"/>
    <property type="project" value="UniProtKB-KW"/>
</dbReference>
<evidence type="ECO:0000313" key="8">
    <source>
        <dbReference type="EMBL" id="MBK1879085.1"/>
    </source>
</evidence>
<evidence type="ECO:0000259" key="6">
    <source>
        <dbReference type="Pfam" id="PF00107"/>
    </source>
</evidence>
<dbReference type="Pfam" id="PF08240">
    <property type="entry name" value="ADH_N"/>
    <property type="match status" value="1"/>
</dbReference>
<feature type="domain" description="Alcohol dehydrogenase-like C-terminal" evidence="6">
    <location>
        <begin position="153"/>
        <end position="273"/>
    </location>
</feature>
<dbReference type="InterPro" id="IPR013154">
    <property type="entry name" value="ADH-like_N"/>
</dbReference>
<dbReference type="Pfam" id="PF00107">
    <property type="entry name" value="ADH_zinc_N"/>
    <property type="match status" value="1"/>
</dbReference>
<proteinExistence type="inferred from homology"/>
<dbReference type="Proteomes" id="UP000617628">
    <property type="component" value="Unassembled WGS sequence"/>
</dbReference>
<dbReference type="InterPro" id="IPR011032">
    <property type="entry name" value="GroES-like_sf"/>
</dbReference>
<sequence>MKTNHTLRYLDDGSIELYEQEMPPPGPGEVQVEGGYCGICSWDIATAKYGKDAPVMAPPGHEGMATITVVGEGVTQYQPGQKIACGDKSAAPHAGAFSTCRNIKVEDVYPLPEVSFPDQEWLVEPVSCVVTGLDHSKIKVADKVIVLGCGFMGLLFLQGLKKSVATEIIALDISENRLAKAQELGISETHLLGTADQESLIKALYERSIDLVIDTTGVAQGFDTACQIVKINGLVNHFGWVKSTHSTVDLSQIHFKGIQICSTPPAAQIRDPFPPAIEAIKHGIFELEPLITDCVSLSEYPALMKRILAGDTNYIKGVVKLEV</sequence>
<dbReference type="Gene3D" id="3.40.50.720">
    <property type="entry name" value="NAD(P)-binding Rossmann-like Domain"/>
    <property type="match status" value="1"/>
</dbReference>
<dbReference type="SUPFAM" id="SSF50129">
    <property type="entry name" value="GroES-like"/>
    <property type="match status" value="1"/>
</dbReference>
<protein>
    <submittedName>
        <fullName evidence="8">Zinc-binding dehydrogenase</fullName>
    </submittedName>
</protein>
<organism evidence="8 9">
    <name type="scientific">Pelagicoccus mobilis</name>
    <dbReference type="NCBI Taxonomy" id="415221"/>
    <lineage>
        <taxon>Bacteria</taxon>
        <taxon>Pseudomonadati</taxon>
        <taxon>Verrucomicrobiota</taxon>
        <taxon>Opitutia</taxon>
        <taxon>Puniceicoccales</taxon>
        <taxon>Pelagicoccaceae</taxon>
        <taxon>Pelagicoccus</taxon>
    </lineage>
</organism>
<evidence type="ECO:0000256" key="1">
    <source>
        <dbReference type="ARBA" id="ARBA00001947"/>
    </source>
</evidence>
<evidence type="ECO:0000256" key="5">
    <source>
        <dbReference type="ARBA" id="ARBA00023002"/>
    </source>
</evidence>
<keyword evidence="9" id="KW-1185">Reference proteome</keyword>
<comment type="caution">
    <text evidence="8">The sequence shown here is derived from an EMBL/GenBank/DDBJ whole genome shotgun (WGS) entry which is preliminary data.</text>
</comment>
<dbReference type="Gene3D" id="3.90.180.10">
    <property type="entry name" value="Medium-chain alcohol dehydrogenases, catalytic domain"/>
    <property type="match status" value="2"/>
</dbReference>
<accession>A0A934RWK9</accession>
<feature type="domain" description="Alcohol dehydrogenase-like N-terminal" evidence="7">
    <location>
        <begin position="26"/>
        <end position="108"/>
    </location>
</feature>
<comment type="similarity">
    <text evidence="2">Belongs to the zinc-containing alcohol dehydrogenase family.</text>
</comment>
<dbReference type="RefSeq" id="WP_200357298.1">
    <property type="nucleotide sequence ID" value="NZ_JAENIL010000040.1"/>
</dbReference>
<dbReference type="InterPro" id="IPR036291">
    <property type="entry name" value="NAD(P)-bd_dom_sf"/>
</dbReference>
<keyword evidence="3" id="KW-0479">Metal-binding</keyword>
<comment type="cofactor">
    <cofactor evidence="1">
        <name>Zn(2+)</name>
        <dbReference type="ChEBI" id="CHEBI:29105"/>
    </cofactor>
</comment>
<evidence type="ECO:0000256" key="3">
    <source>
        <dbReference type="ARBA" id="ARBA00022723"/>
    </source>
</evidence>
<keyword evidence="5" id="KW-0560">Oxidoreductase</keyword>
<evidence type="ECO:0000313" key="9">
    <source>
        <dbReference type="Proteomes" id="UP000617628"/>
    </source>
</evidence>
<gene>
    <name evidence="8" type="ORF">JIN87_19530</name>
</gene>
<dbReference type="EMBL" id="JAENIL010000040">
    <property type="protein sequence ID" value="MBK1879085.1"/>
    <property type="molecule type" value="Genomic_DNA"/>
</dbReference>
<keyword evidence="4" id="KW-0862">Zinc</keyword>
<reference evidence="8" key="1">
    <citation type="submission" date="2021-01" db="EMBL/GenBank/DDBJ databases">
        <title>Modified the classification status of verrucomicrobia.</title>
        <authorList>
            <person name="Feng X."/>
        </authorList>
    </citation>
    <scope>NUCLEOTIDE SEQUENCE</scope>
    <source>
        <strain evidence="8">KCTC 13126</strain>
    </source>
</reference>
<evidence type="ECO:0000256" key="2">
    <source>
        <dbReference type="ARBA" id="ARBA00008072"/>
    </source>
</evidence>
<dbReference type="PANTHER" id="PTHR43161:SF23">
    <property type="entry name" value="(R,R)-BUTANEDIOL DEHYDROGENASE-RELATED"/>
    <property type="match status" value="1"/>
</dbReference>
<dbReference type="GO" id="GO:0046872">
    <property type="term" value="F:metal ion binding"/>
    <property type="evidence" value="ECO:0007669"/>
    <property type="project" value="UniProtKB-KW"/>
</dbReference>
<dbReference type="SUPFAM" id="SSF51735">
    <property type="entry name" value="NAD(P)-binding Rossmann-fold domains"/>
    <property type="match status" value="1"/>
</dbReference>
<dbReference type="InterPro" id="IPR013149">
    <property type="entry name" value="ADH-like_C"/>
</dbReference>